<evidence type="ECO:0000313" key="2">
    <source>
        <dbReference type="EMBL" id="PPK67959.1"/>
    </source>
</evidence>
<dbReference type="Gene3D" id="3.40.1410.10">
    <property type="entry name" value="Chorismate lyase-like"/>
    <property type="match status" value="1"/>
</dbReference>
<dbReference type="RefSeq" id="WP_104479239.1">
    <property type="nucleotide sequence ID" value="NZ_CP154825.1"/>
</dbReference>
<dbReference type="InterPro" id="IPR028978">
    <property type="entry name" value="Chorismate_lyase_/UTRA_dom_sf"/>
</dbReference>
<dbReference type="AlphaFoldDB" id="A0A2S6GRY2"/>
<accession>A0A2S6GRY2</accession>
<name>A0A2S6GRY2_9PSEU</name>
<dbReference type="SMART" id="SM00866">
    <property type="entry name" value="UTRA"/>
    <property type="match status" value="1"/>
</dbReference>
<dbReference type="PANTHER" id="PTHR44846:SF17">
    <property type="entry name" value="GNTR-FAMILY TRANSCRIPTIONAL REGULATOR"/>
    <property type="match status" value="1"/>
</dbReference>
<organism evidence="2 3">
    <name type="scientific">Actinokineospora auranticolor</name>
    <dbReference type="NCBI Taxonomy" id="155976"/>
    <lineage>
        <taxon>Bacteria</taxon>
        <taxon>Bacillati</taxon>
        <taxon>Actinomycetota</taxon>
        <taxon>Actinomycetes</taxon>
        <taxon>Pseudonocardiales</taxon>
        <taxon>Pseudonocardiaceae</taxon>
        <taxon>Actinokineospora</taxon>
    </lineage>
</organism>
<keyword evidence="3" id="KW-1185">Reference proteome</keyword>
<reference evidence="2 3" key="1">
    <citation type="submission" date="2018-02" db="EMBL/GenBank/DDBJ databases">
        <title>Genomic Encyclopedia of Archaeal and Bacterial Type Strains, Phase II (KMG-II): from individual species to whole genera.</title>
        <authorList>
            <person name="Goeker M."/>
        </authorList>
    </citation>
    <scope>NUCLEOTIDE SEQUENCE [LARGE SCALE GENOMIC DNA]</scope>
    <source>
        <strain evidence="2 3">YU 961-1</strain>
    </source>
</reference>
<proteinExistence type="predicted"/>
<dbReference type="SUPFAM" id="SSF64288">
    <property type="entry name" value="Chorismate lyase-like"/>
    <property type="match status" value="1"/>
</dbReference>
<evidence type="ECO:0000313" key="3">
    <source>
        <dbReference type="Proteomes" id="UP000239203"/>
    </source>
</evidence>
<dbReference type="InterPro" id="IPR050679">
    <property type="entry name" value="Bact_HTH_transcr_reg"/>
</dbReference>
<feature type="domain" description="UbiC transcription regulator-associated" evidence="1">
    <location>
        <begin position="29"/>
        <end position="170"/>
    </location>
</feature>
<dbReference type="Proteomes" id="UP000239203">
    <property type="component" value="Unassembled WGS sequence"/>
</dbReference>
<sequence length="175" mass="19720">MTDRDFQPYRRVSPSRLRDRARSVWAADDPDRPPVVSDLVVAEEVPPPRVAEALGLDADALALVRRRVYLVEERPIQLAWTYYPAELVRESAIAEPETGPGGAYARLAELGSAPVRFREELRSRMPSHEEREVLRLGQAVPVIHVTRTAYQADDAAVEVNEMVLDAAAYVLEYHF</sequence>
<dbReference type="PANTHER" id="PTHR44846">
    <property type="entry name" value="MANNOSYL-D-GLYCERATE TRANSPORT/METABOLISM SYSTEM REPRESSOR MNGR-RELATED"/>
    <property type="match status" value="1"/>
</dbReference>
<protein>
    <submittedName>
        <fullName evidence="2">GntR family transcriptional regulator</fullName>
    </submittedName>
</protein>
<gene>
    <name evidence="2" type="ORF">CLV40_106190</name>
</gene>
<dbReference type="GO" id="GO:0003677">
    <property type="term" value="F:DNA binding"/>
    <property type="evidence" value="ECO:0007669"/>
    <property type="project" value="InterPro"/>
</dbReference>
<dbReference type="OrthoDB" id="3615556at2"/>
<evidence type="ECO:0000259" key="1">
    <source>
        <dbReference type="SMART" id="SM00866"/>
    </source>
</evidence>
<dbReference type="Pfam" id="PF07702">
    <property type="entry name" value="UTRA"/>
    <property type="match status" value="1"/>
</dbReference>
<dbReference type="GO" id="GO:0045892">
    <property type="term" value="P:negative regulation of DNA-templated transcription"/>
    <property type="evidence" value="ECO:0007669"/>
    <property type="project" value="TreeGrafter"/>
</dbReference>
<dbReference type="InterPro" id="IPR011663">
    <property type="entry name" value="UTRA"/>
</dbReference>
<dbReference type="EMBL" id="PTIX01000006">
    <property type="protein sequence ID" value="PPK67959.1"/>
    <property type="molecule type" value="Genomic_DNA"/>
</dbReference>
<comment type="caution">
    <text evidence="2">The sequence shown here is derived from an EMBL/GenBank/DDBJ whole genome shotgun (WGS) entry which is preliminary data.</text>
</comment>